<dbReference type="PROSITE" id="PS00211">
    <property type="entry name" value="ABC_TRANSPORTER_1"/>
    <property type="match status" value="1"/>
</dbReference>
<dbReference type="InterPro" id="IPR003439">
    <property type="entry name" value="ABC_transporter-like_ATP-bd"/>
</dbReference>
<proteinExistence type="predicted"/>
<accession>A0A2Z4UAX5</accession>
<dbReference type="InterPro" id="IPR027417">
    <property type="entry name" value="P-loop_NTPase"/>
</dbReference>
<dbReference type="InterPro" id="IPR003593">
    <property type="entry name" value="AAA+_ATPase"/>
</dbReference>
<dbReference type="PROSITE" id="PS50893">
    <property type="entry name" value="ABC_TRANSPORTER_2"/>
    <property type="match status" value="1"/>
</dbReference>
<evidence type="ECO:0000313" key="6">
    <source>
        <dbReference type="Proteomes" id="UP000250003"/>
    </source>
</evidence>
<dbReference type="OrthoDB" id="9775135at2"/>
<dbReference type="InterPro" id="IPR051782">
    <property type="entry name" value="ABC_Transporter_VariousFunc"/>
</dbReference>
<dbReference type="EMBL" id="CP030280">
    <property type="protein sequence ID" value="AWY98191.1"/>
    <property type="molecule type" value="Genomic_DNA"/>
</dbReference>
<evidence type="ECO:0000256" key="2">
    <source>
        <dbReference type="ARBA" id="ARBA00022741"/>
    </source>
</evidence>
<dbReference type="GO" id="GO:0016887">
    <property type="term" value="F:ATP hydrolysis activity"/>
    <property type="evidence" value="ECO:0007669"/>
    <property type="project" value="InterPro"/>
</dbReference>
<protein>
    <submittedName>
        <fullName evidence="5">ABC transporter ATP-binding protein</fullName>
    </submittedName>
</protein>
<reference evidence="6" key="1">
    <citation type="submission" date="2018-06" db="EMBL/GenBank/DDBJ databases">
        <title>Description of Blautia argi sp. nov., a new anaerobic isolated from dog feces.</title>
        <authorList>
            <person name="Chang Y.-H."/>
            <person name="Paek J."/>
            <person name="Shin Y."/>
        </authorList>
    </citation>
    <scope>NUCLEOTIDE SEQUENCE [LARGE SCALE GENOMIC DNA]</scope>
    <source>
        <strain evidence="6">KCTC 15426</strain>
    </source>
</reference>
<feature type="domain" description="ABC transporter" evidence="4">
    <location>
        <begin position="2"/>
        <end position="229"/>
    </location>
</feature>
<name>A0A2Z4UAX5_9FIRM</name>
<dbReference type="InterPro" id="IPR017871">
    <property type="entry name" value="ABC_transporter-like_CS"/>
</dbReference>
<dbReference type="Proteomes" id="UP000250003">
    <property type="component" value="Chromosome"/>
</dbReference>
<dbReference type="Gene3D" id="3.40.50.300">
    <property type="entry name" value="P-loop containing nucleotide triphosphate hydrolases"/>
    <property type="match status" value="1"/>
</dbReference>
<evidence type="ECO:0000259" key="4">
    <source>
        <dbReference type="PROSITE" id="PS50893"/>
    </source>
</evidence>
<dbReference type="KEGG" id="blau:DQQ01_08585"/>
<evidence type="ECO:0000313" key="5">
    <source>
        <dbReference type="EMBL" id="AWY98191.1"/>
    </source>
</evidence>
<evidence type="ECO:0000256" key="3">
    <source>
        <dbReference type="ARBA" id="ARBA00022840"/>
    </source>
</evidence>
<organism evidence="5 6">
    <name type="scientific">Blautia argi</name>
    <dbReference type="NCBI Taxonomy" id="1912897"/>
    <lineage>
        <taxon>Bacteria</taxon>
        <taxon>Bacillati</taxon>
        <taxon>Bacillota</taxon>
        <taxon>Clostridia</taxon>
        <taxon>Lachnospirales</taxon>
        <taxon>Lachnospiraceae</taxon>
        <taxon>Blautia</taxon>
    </lineage>
</organism>
<gene>
    <name evidence="5" type="ORF">DQQ01_08585</name>
</gene>
<dbReference type="CDD" id="cd03230">
    <property type="entry name" value="ABC_DR_subfamily_A"/>
    <property type="match status" value="1"/>
</dbReference>
<dbReference type="Pfam" id="PF00005">
    <property type="entry name" value="ABC_tran"/>
    <property type="match status" value="1"/>
</dbReference>
<keyword evidence="6" id="KW-1185">Reference proteome</keyword>
<sequence>MIEVKNLTKYYNFAERPAVKNVNFLAREGEVTVLLGPNGAGKSTTIKSIVNLLNYQGEVNICGYPNHSLEAKRSFGYVPEVPILYDLLTVEESINFIGKAYRLQNYRETAEAYLELFELTAQKDKLSKELSKGMRQKLSMLLALLIQPKALLVDEPMVGLDPASIEAVLQLFIRLKEQGTSVLISTHIIDVVNDIWDCAYIMKQGEIVREIHRGEEGSETLKQIFFETTAEGKA</sequence>
<dbReference type="AlphaFoldDB" id="A0A2Z4UAX5"/>
<keyword evidence="2" id="KW-0547">Nucleotide-binding</keyword>
<evidence type="ECO:0000256" key="1">
    <source>
        <dbReference type="ARBA" id="ARBA00022448"/>
    </source>
</evidence>
<dbReference type="RefSeq" id="WP_111919680.1">
    <property type="nucleotide sequence ID" value="NZ_CAUWHR010000016.1"/>
</dbReference>
<keyword evidence="3 5" id="KW-0067">ATP-binding</keyword>
<dbReference type="PANTHER" id="PTHR42939">
    <property type="entry name" value="ABC TRANSPORTER ATP-BINDING PROTEIN ALBC-RELATED"/>
    <property type="match status" value="1"/>
</dbReference>
<dbReference type="PANTHER" id="PTHR42939:SF1">
    <property type="entry name" value="ABC TRANSPORTER ATP-BINDING PROTEIN ALBC-RELATED"/>
    <property type="match status" value="1"/>
</dbReference>
<keyword evidence="1" id="KW-0813">Transport</keyword>
<dbReference type="SMART" id="SM00382">
    <property type="entry name" value="AAA"/>
    <property type="match status" value="1"/>
</dbReference>
<dbReference type="SUPFAM" id="SSF52540">
    <property type="entry name" value="P-loop containing nucleoside triphosphate hydrolases"/>
    <property type="match status" value="1"/>
</dbReference>
<dbReference type="GO" id="GO:0005524">
    <property type="term" value="F:ATP binding"/>
    <property type="evidence" value="ECO:0007669"/>
    <property type="project" value="UniProtKB-KW"/>
</dbReference>